<proteinExistence type="predicted"/>
<dbReference type="GO" id="GO:0008270">
    <property type="term" value="F:zinc ion binding"/>
    <property type="evidence" value="ECO:0007669"/>
    <property type="project" value="UniProtKB-KW"/>
</dbReference>
<organism evidence="7 8">
    <name type="scientific">Brassica oleracea var. oleracea</name>
    <dbReference type="NCBI Taxonomy" id="109376"/>
    <lineage>
        <taxon>Eukaryota</taxon>
        <taxon>Viridiplantae</taxon>
        <taxon>Streptophyta</taxon>
        <taxon>Embryophyta</taxon>
        <taxon>Tracheophyta</taxon>
        <taxon>Spermatophyta</taxon>
        <taxon>Magnoliopsida</taxon>
        <taxon>eudicotyledons</taxon>
        <taxon>Gunneridae</taxon>
        <taxon>Pentapetalae</taxon>
        <taxon>rosids</taxon>
        <taxon>malvids</taxon>
        <taxon>Brassicales</taxon>
        <taxon>Brassicaceae</taxon>
        <taxon>Brassiceae</taxon>
        <taxon>Brassica</taxon>
    </lineage>
</organism>
<reference evidence="7 8" key="1">
    <citation type="journal article" date="2014" name="Genome Biol.">
        <title>Transcriptome and methylome profiling reveals relics of genome dominance in the mesopolyploid Brassica oleracea.</title>
        <authorList>
            <person name="Parkin I.A."/>
            <person name="Koh C."/>
            <person name="Tang H."/>
            <person name="Robinson S.J."/>
            <person name="Kagale S."/>
            <person name="Clarke W.E."/>
            <person name="Town C.D."/>
            <person name="Nixon J."/>
            <person name="Krishnakumar V."/>
            <person name="Bidwell S.L."/>
            <person name="Denoeud F."/>
            <person name="Belcram H."/>
            <person name="Links M.G."/>
            <person name="Just J."/>
            <person name="Clarke C."/>
            <person name="Bender T."/>
            <person name="Huebert T."/>
            <person name="Mason A.S."/>
            <person name="Pires J.C."/>
            <person name="Barker G."/>
            <person name="Moore J."/>
            <person name="Walley P.G."/>
            <person name="Manoli S."/>
            <person name="Batley J."/>
            <person name="Edwards D."/>
            <person name="Nelson M.N."/>
            <person name="Wang X."/>
            <person name="Paterson A.H."/>
            <person name="King G."/>
            <person name="Bancroft I."/>
            <person name="Chalhoub B."/>
            <person name="Sharpe A.G."/>
        </authorList>
    </citation>
    <scope>NUCLEOTIDE SEQUENCE</scope>
    <source>
        <strain evidence="7 8">cv. TO1000</strain>
    </source>
</reference>
<feature type="domain" description="RING-type" evidence="6">
    <location>
        <begin position="20"/>
        <end position="59"/>
    </location>
</feature>
<dbReference type="InterPro" id="IPR013083">
    <property type="entry name" value="Znf_RING/FYVE/PHD"/>
</dbReference>
<dbReference type="SMART" id="SM00184">
    <property type="entry name" value="RING"/>
    <property type="match status" value="1"/>
</dbReference>
<dbReference type="Proteomes" id="UP000032141">
    <property type="component" value="Chromosome C3"/>
</dbReference>
<feature type="region of interest" description="Disordered" evidence="5">
    <location>
        <begin position="319"/>
        <end position="348"/>
    </location>
</feature>
<dbReference type="SUPFAM" id="SSF57850">
    <property type="entry name" value="RING/U-box"/>
    <property type="match status" value="1"/>
</dbReference>
<dbReference type="STRING" id="109376.A0A0D3B2R2"/>
<dbReference type="eggNOG" id="KOG0297">
    <property type="taxonomic scope" value="Eukaryota"/>
</dbReference>
<dbReference type="InterPro" id="IPR017907">
    <property type="entry name" value="Znf_RING_CS"/>
</dbReference>
<dbReference type="AlphaFoldDB" id="A0A0D3B2R2"/>
<dbReference type="PANTHER" id="PTHR37393:SF1">
    <property type="entry name" value="AT-RICH INTERACTIVE DOMAIN-CONTAINING PROTEIN 1A-LIKE"/>
    <property type="match status" value="1"/>
</dbReference>
<feature type="region of interest" description="Disordered" evidence="5">
    <location>
        <begin position="526"/>
        <end position="608"/>
    </location>
</feature>
<feature type="compositionally biased region" description="Polar residues" evidence="5">
    <location>
        <begin position="585"/>
        <end position="599"/>
    </location>
</feature>
<keyword evidence="1" id="KW-0479">Metal-binding</keyword>
<evidence type="ECO:0000259" key="6">
    <source>
        <dbReference type="PROSITE" id="PS50089"/>
    </source>
</evidence>
<keyword evidence="3" id="KW-0862">Zinc</keyword>
<feature type="compositionally biased region" description="Basic and acidic residues" evidence="5">
    <location>
        <begin position="562"/>
        <end position="580"/>
    </location>
</feature>
<dbReference type="InterPro" id="IPR001841">
    <property type="entry name" value="Znf_RING"/>
</dbReference>
<keyword evidence="8" id="KW-1185">Reference proteome</keyword>
<dbReference type="EnsemblPlants" id="Bo3g018420.1">
    <property type="protein sequence ID" value="Bo3g018420.1"/>
    <property type="gene ID" value="Bo3g018420"/>
</dbReference>
<dbReference type="PROSITE" id="PS00518">
    <property type="entry name" value="ZF_RING_1"/>
    <property type="match status" value="1"/>
</dbReference>
<dbReference type="HOGENOM" id="CLU_449295_0_0_1"/>
<accession>A0A0D3B2R2</accession>
<reference evidence="7" key="2">
    <citation type="submission" date="2015-03" db="UniProtKB">
        <authorList>
            <consortium name="EnsemblPlants"/>
        </authorList>
    </citation>
    <scope>IDENTIFICATION</scope>
</reference>
<keyword evidence="2 4" id="KW-0863">Zinc-finger</keyword>
<name>A0A0D3B2R2_BRAOL</name>
<dbReference type="PANTHER" id="PTHR37393">
    <property type="entry name" value="AT-RICH INTERACTIVE DOMAIN-CONTAINING PROTEIN 1A-LIKE"/>
    <property type="match status" value="1"/>
</dbReference>
<evidence type="ECO:0000256" key="2">
    <source>
        <dbReference type="ARBA" id="ARBA00022771"/>
    </source>
</evidence>
<feature type="compositionally biased region" description="Polar residues" evidence="5">
    <location>
        <begin position="240"/>
        <end position="251"/>
    </location>
</feature>
<feature type="region of interest" description="Disordered" evidence="5">
    <location>
        <begin position="282"/>
        <end position="304"/>
    </location>
</feature>
<evidence type="ECO:0000313" key="8">
    <source>
        <dbReference type="Proteomes" id="UP000032141"/>
    </source>
</evidence>
<evidence type="ECO:0000313" key="7">
    <source>
        <dbReference type="EnsemblPlants" id="Bo3g018420.1"/>
    </source>
</evidence>
<evidence type="ECO:0000256" key="1">
    <source>
        <dbReference type="ARBA" id="ARBA00022723"/>
    </source>
</evidence>
<dbReference type="Gene3D" id="3.30.40.10">
    <property type="entry name" value="Zinc/RING finger domain, C3HC4 (zinc finger)"/>
    <property type="match status" value="1"/>
</dbReference>
<feature type="compositionally biased region" description="Low complexity" evidence="5">
    <location>
        <begin position="329"/>
        <end position="345"/>
    </location>
</feature>
<evidence type="ECO:0000256" key="4">
    <source>
        <dbReference type="PROSITE-ProRule" id="PRU00175"/>
    </source>
</evidence>
<protein>
    <recommendedName>
        <fullName evidence="6">RING-type domain-containing protein</fullName>
    </recommendedName>
</protein>
<feature type="compositionally biased region" description="Polar residues" evidence="5">
    <location>
        <begin position="294"/>
        <end position="304"/>
    </location>
</feature>
<feature type="region of interest" description="Disordered" evidence="5">
    <location>
        <begin position="240"/>
        <end position="263"/>
    </location>
</feature>
<evidence type="ECO:0000256" key="3">
    <source>
        <dbReference type="ARBA" id="ARBA00022833"/>
    </source>
</evidence>
<dbReference type="PROSITE" id="PS50089">
    <property type="entry name" value="ZF_RING_2"/>
    <property type="match status" value="1"/>
</dbReference>
<dbReference type="Gramene" id="Bo3g018420.1">
    <property type="protein sequence ID" value="Bo3g018420.1"/>
    <property type="gene ID" value="Bo3g018420"/>
</dbReference>
<evidence type="ECO:0000256" key="5">
    <source>
        <dbReference type="SAM" id="MobiDB-lite"/>
    </source>
</evidence>
<sequence length="608" mass="68149">MGFDIQRIAKIESVPGEHFCPVCQLLINPNEALQSMCGHLYCKPCLAYVASTTKACPYDGYYLVTETDAMLYAIFLQPLVESNKVLADTIGKTVVYCLYQNSGCTWLGSLSASSLHDLRCAFGNSLVMCTRCGVKTAHLQWHEHVQVCPEMQVQMHAYNEANVVTATSHANAQDHGVAAATLTQDQWYQQPYQQYYQNDDDGYSMHQQRLHLPSLAPQHQVLYVQPEIHYGAQNHSLMQTQPQLQSQSYPSVPSHPQHPSLTFPASQGLINVQAQPHFQQVQDIHPPQPLPTMHKQQSSLPSQLTRAQYWKQMVRKYGRAPVPESSSGLHSSQQPLPKPSLPQQHTTAPTTDVVHNQMHQGGHFHNQHLAVQSHLCPIGLAQRLQKHPQVHQPVTPILGFQPNMPAVKEYPSLNTPLLKHALLEQDGRRHLNTVVQEYLKTVHLRSEDVERSGDYFSGLSDRDFDQISPIRAREEHEAYFEFRPASRFSQPSIDLGDRQFRGGPSILNGLRLPDIVDFRSKYTSQGFSGDGGSFPGDVESSLNSTRKATGTVEGLDLHSQTRGREHQHKSMDKDVDRDQAGSKGNLKSSENSSLFGNPNKNEKEDSEL</sequence>